<gene>
    <name evidence="3" type="ORF">ENS64_09635</name>
</gene>
<protein>
    <recommendedName>
        <fullName evidence="4">PspA/IM30 family protein</fullName>
    </recommendedName>
</protein>
<dbReference type="PANTHER" id="PTHR31088:SF6">
    <property type="entry name" value="PHAGE SHOCK PROTEIN A"/>
    <property type="match status" value="1"/>
</dbReference>
<proteinExistence type="inferred from homology"/>
<dbReference type="Pfam" id="PF04012">
    <property type="entry name" value="PspA_IM30"/>
    <property type="match status" value="1"/>
</dbReference>
<dbReference type="InterPro" id="IPR007157">
    <property type="entry name" value="PspA_VIPP1"/>
</dbReference>
<dbReference type="PANTHER" id="PTHR31088">
    <property type="entry name" value="MEMBRANE-ASSOCIATED PROTEIN VIPP1, CHLOROPLASTIC"/>
    <property type="match status" value="1"/>
</dbReference>
<evidence type="ECO:0000256" key="1">
    <source>
        <dbReference type="ARBA" id="ARBA00043985"/>
    </source>
</evidence>
<dbReference type="AlphaFoldDB" id="A0A7C4QNH6"/>
<comment type="caution">
    <text evidence="3">The sequence shown here is derived from an EMBL/GenBank/DDBJ whole genome shotgun (WGS) entry which is preliminary data.</text>
</comment>
<sequence>MPRRMGVNSMSYFSRLTDIVTCNLTQLLSEAADPRAAIQQILREIEEGVAGAQRSVNTAAANAERLAREIEEHRRMAAGWASRAKEHLLAQRESDARQALLRKKEVDDLIAGLEHQHQSAVATREHLATVQRAIEARYAEALRKQAELQGQVPDAGMLPSAAERLSQVEAELEALKRELGA</sequence>
<name>A0A7C4QNH6_9PLAN</name>
<comment type="similarity">
    <text evidence="1">Belongs to the PspA/Vipp/IM30 family.</text>
</comment>
<feature type="coiled-coil region" evidence="2">
    <location>
        <begin position="49"/>
        <end position="76"/>
    </location>
</feature>
<reference evidence="3" key="1">
    <citation type="journal article" date="2020" name="mSystems">
        <title>Genome- and Community-Level Interaction Insights into Carbon Utilization and Element Cycling Functions of Hydrothermarchaeota in Hydrothermal Sediment.</title>
        <authorList>
            <person name="Zhou Z."/>
            <person name="Liu Y."/>
            <person name="Xu W."/>
            <person name="Pan J."/>
            <person name="Luo Z.H."/>
            <person name="Li M."/>
        </authorList>
    </citation>
    <scope>NUCLEOTIDE SEQUENCE [LARGE SCALE GENOMIC DNA]</scope>
    <source>
        <strain evidence="3">SpSt-508</strain>
    </source>
</reference>
<evidence type="ECO:0008006" key="4">
    <source>
        <dbReference type="Google" id="ProtNLM"/>
    </source>
</evidence>
<accession>A0A7C4QNH6</accession>
<keyword evidence="2" id="KW-0175">Coiled coil</keyword>
<dbReference type="EMBL" id="DSVQ01000012">
    <property type="protein sequence ID" value="HGT39507.1"/>
    <property type="molecule type" value="Genomic_DNA"/>
</dbReference>
<organism evidence="3">
    <name type="scientific">Schlesneria paludicola</name>
    <dbReference type="NCBI Taxonomy" id="360056"/>
    <lineage>
        <taxon>Bacteria</taxon>
        <taxon>Pseudomonadati</taxon>
        <taxon>Planctomycetota</taxon>
        <taxon>Planctomycetia</taxon>
        <taxon>Planctomycetales</taxon>
        <taxon>Planctomycetaceae</taxon>
        <taxon>Schlesneria</taxon>
    </lineage>
</organism>
<evidence type="ECO:0000256" key="2">
    <source>
        <dbReference type="SAM" id="Coils"/>
    </source>
</evidence>
<evidence type="ECO:0000313" key="3">
    <source>
        <dbReference type="EMBL" id="HGT39507.1"/>
    </source>
</evidence>